<organism evidence="1 2">
    <name type="scientific">Elysia crispata</name>
    <name type="common">lettuce slug</name>
    <dbReference type="NCBI Taxonomy" id="231223"/>
    <lineage>
        <taxon>Eukaryota</taxon>
        <taxon>Metazoa</taxon>
        <taxon>Spiralia</taxon>
        <taxon>Lophotrochozoa</taxon>
        <taxon>Mollusca</taxon>
        <taxon>Gastropoda</taxon>
        <taxon>Heterobranchia</taxon>
        <taxon>Euthyneura</taxon>
        <taxon>Panpulmonata</taxon>
        <taxon>Sacoglossa</taxon>
        <taxon>Placobranchoidea</taxon>
        <taxon>Plakobranchidae</taxon>
        <taxon>Elysia</taxon>
    </lineage>
</organism>
<reference evidence="1" key="1">
    <citation type="journal article" date="2023" name="G3 (Bethesda)">
        <title>A reference genome for the long-term kleptoplast-retaining sea slug Elysia crispata morphotype clarki.</title>
        <authorList>
            <person name="Eastman K.E."/>
            <person name="Pendleton A.L."/>
            <person name="Shaikh M.A."/>
            <person name="Suttiyut T."/>
            <person name="Ogas R."/>
            <person name="Tomko P."/>
            <person name="Gavelis G."/>
            <person name="Widhalm J.R."/>
            <person name="Wisecaver J.H."/>
        </authorList>
    </citation>
    <scope>NUCLEOTIDE SEQUENCE</scope>
    <source>
        <strain evidence="1">ECLA1</strain>
    </source>
</reference>
<evidence type="ECO:0000313" key="1">
    <source>
        <dbReference type="EMBL" id="KAK3703022.1"/>
    </source>
</evidence>
<sequence>MNFLFASWYDDQRGWSVMDGHAVREWAKYWNKSGTSGLVNHCWKKIIIDTGRTPEKYNSGRLPVLACKDEEPLGSH</sequence>
<evidence type="ECO:0000313" key="2">
    <source>
        <dbReference type="Proteomes" id="UP001283361"/>
    </source>
</evidence>
<protein>
    <submittedName>
        <fullName evidence="1">Uncharacterized protein</fullName>
    </submittedName>
</protein>
<proteinExistence type="predicted"/>
<dbReference type="AlphaFoldDB" id="A0AAE1CKT1"/>
<comment type="caution">
    <text evidence="1">The sequence shown here is derived from an EMBL/GenBank/DDBJ whole genome shotgun (WGS) entry which is preliminary data.</text>
</comment>
<accession>A0AAE1CKT1</accession>
<dbReference type="EMBL" id="JAWDGP010007846">
    <property type="protein sequence ID" value="KAK3703022.1"/>
    <property type="molecule type" value="Genomic_DNA"/>
</dbReference>
<dbReference type="Proteomes" id="UP001283361">
    <property type="component" value="Unassembled WGS sequence"/>
</dbReference>
<gene>
    <name evidence="1" type="ORF">RRG08_018413</name>
</gene>
<name>A0AAE1CKT1_9GAST</name>
<keyword evidence="2" id="KW-1185">Reference proteome</keyword>